<keyword evidence="1" id="KW-0694">RNA-binding</keyword>
<evidence type="ECO:0000256" key="1">
    <source>
        <dbReference type="ARBA" id="ARBA00022884"/>
    </source>
</evidence>
<name>A0ABP1GG18_9CHLO</name>
<dbReference type="Gene3D" id="1.10.3090.10">
    <property type="entry name" value="cca-adding enzyme, domain 2"/>
    <property type="match status" value="1"/>
</dbReference>
<accession>A0ABP1GG18</accession>
<gene>
    <name evidence="2" type="primary">g13002</name>
    <name evidence="2" type="ORF">VP750_LOCUS11544</name>
</gene>
<dbReference type="Proteomes" id="UP001497392">
    <property type="component" value="Unassembled WGS sequence"/>
</dbReference>
<protein>
    <submittedName>
        <fullName evidence="2">G13002 protein</fullName>
    </submittedName>
</protein>
<dbReference type="EMBL" id="CAXHTA020000021">
    <property type="protein sequence ID" value="CAL5229638.1"/>
    <property type="molecule type" value="Genomic_DNA"/>
</dbReference>
<dbReference type="PANTHER" id="PTHR13734:SF5">
    <property type="entry name" value="CCA TRNA NUCLEOTIDYLTRANSFERASE, MITOCHONDRIAL"/>
    <property type="match status" value="1"/>
</dbReference>
<keyword evidence="3" id="KW-1185">Reference proteome</keyword>
<dbReference type="PANTHER" id="PTHR13734">
    <property type="entry name" value="TRNA-NUCLEOTIDYLTRANSFERASE"/>
    <property type="match status" value="1"/>
</dbReference>
<evidence type="ECO:0000313" key="2">
    <source>
        <dbReference type="EMBL" id="CAL5229638.1"/>
    </source>
</evidence>
<organism evidence="2 3">
    <name type="scientific">Coccomyxa viridis</name>
    <dbReference type="NCBI Taxonomy" id="1274662"/>
    <lineage>
        <taxon>Eukaryota</taxon>
        <taxon>Viridiplantae</taxon>
        <taxon>Chlorophyta</taxon>
        <taxon>core chlorophytes</taxon>
        <taxon>Trebouxiophyceae</taxon>
        <taxon>Trebouxiophyceae incertae sedis</taxon>
        <taxon>Coccomyxaceae</taxon>
        <taxon>Coccomyxa</taxon>
    </lineage>
</organism>
<sequence length="302" mass="32322">MMSGPDPVRAVRDIQRLSLFPIVFSVGPVMSAALGDSYGEQCSSVMSAAEALLQEQSTQGKCSGEDRRLTLLAALTLPLRACRDDSNPKPKQRLSAPSCIILNALKWKRKDEECVTALHAAAPQLLQCYHQLQSAPGLSEGQTEGNRELRVKLGRLLCELGKLGLVQQGLSLAPLLTLPEAAPLGIDSAVAAAEQSEACSASPQPSAGSTAEARTEVYRTLQSAVEAFGLQDCWKTKLLLSGKEVMGMLGIQGKQVGKVRDQLADWQLAHPQASAQECKEWLEANKETVLAHANAALDALEK</sequence>
<dbReference type="SUPFAM" id="SSF81891">
    <property type="entry name" value="Poly A polymerase C-terminal region-like"/>
    <property type="match status" value="1"/>
</dbReference>
<reference evidence="2 3" key="1">
    <citation type="submission" date="2024-06" db="EMBL/GenBank/DDBJ databases">
        <authorList>
            <person name="Kraege A."/>
            <person name="Thomma B."/>
        </authorList>
    </citation>
    <scope>NUCLEOTIDE SEQUENCE [LARGE SCALE GENOMIC DNA]</scope>
</reference>
<proteinExistence type="predicted"/>
<evidence type="ECO:0000313" key="3">
    <source>
        <dbReference type="Proteomes" id="UP001497392"/>
    </source>
</evidence>
<comment type="caution">
    <text evidence="2">The sequence shown here is derived from an EMBL/GenBank/DDBJ whole genome shotgun (WGS) entry which is preliminary data.</text>
</comment>